<gene>
    <name evidence="3" type="ORF">JI435_020590</name>
</gene>
<accession>A0A7U2HVI3</accession>
<keyword evidence="1" id="KW-0862">Zinc</keyword>
<dbReference type="InterPro" id="IPR001841">
    <property type="entry name" value="Znf_RING"/>
</dbReference>
<dbReference type="Proteomes" id="UP000663193">
    <property type="component" value="Chromosome 2"/>
</dbReference>
<reference evidence="4" key="1">
    <citation type="journal article" date="2021" name="BMC Genomics">
        <title>Chromosome-level genome assembly and manually-curated proteome of model necrotroph Parastagonospora nodorum Sn15 reveals a genome-wide trove of candidate effector homologs, and redundancy of virulence-related functions within an accessory chromosome.</title>
        <authorList>
            <person name="Bertazzoni S."/>
            <person name="Jones D.A.B."/>
            <person name="Phan H.T."/>
            <person name="Tan K.-C."/>
            <person name="Hane J.K."/>
        </authorList>
    </citation>
    <scope>NUCLEOTIDE SEQUENCE [LARGE SCALE GENOMIC DNA]</scope>
    <source>
        <strain evidence="4">SN15 / ATCC MYA-4574 / FGSC 10173)</strain>
    </source>
</reference>
<feature type="domain" description="RING-type" evidence="2">
    <location>
        <begin position="47"/>
        <end position="104"/>
    </location>
</feature>
<evidence type="ECO:0000256" key="1">
    <source>
        <dbReference type="PROSITE-ProRule" id="PRU00175"/>
    </source>
</evidence>
<keyword evidence="1" id="KW-0479">Metal-binding</keyword>
<evidence type="ECO:0000313" key="4">
    <source>
        <dbReference type="Proteomes" id="UP000663193"/>
    </source>
</evidence>
<dbReference type="GO" id="GO:0008270">
    <property type="term" value="F:zinc ion binding"/>
    <property type="evidence" value="ECO:0007669"/>
    <property type="project" value="UniProtKB-KW"/>
</dbReference>
<dbReference type="AlphaFoldDB" id="A0A7U2HVI3"/>
<evidence type="ECO:0000259" key="2">
    <source>
        <dbReference type="PROSITE" id="PS50089"/>
    </source>
</evidence>
<dbReference type="OrthoDB" id="3687356at2759"/>
<protein>
    <recommendedName>
        <fullName evidence="2">RING-type domain-containing protein</fullName>
    </recommendedName>
</protein>
<dbReference type="PROSITE" id="PS50089">
    <property type="entry name" value="ZF_RING_2"/>
    <property type="match status" value="1"/>
</dbReference>
<evidence type="ECO:0000313" key="3">
    <source>
        <dbReference type="EMBL" id="QRC91874.1"/>
    </source>
</evidence>
<sequence length="201" mass="22563">MSATSNTTQILHDATVLFATVNSTVSRPIFAAKDLPTSHFQDTDTKCPICRCDDSADIDSTDTALLTQIVCIYVCSHIFHRICLKLWIDGQIARENKGTCPMYRAVLVQSAQQSRKQLIQELLANISSSHNTETLTGVREFIETELNTVDHEQAMHAQVIVHTEQRLGIPSLGRATQQIQQEIYQIIVQIRERGVEITRLS</sequence>
<name>A0A7U2HVI3_PHANO</name>
<dbReference type="EMBL" id="CP069024">
    <property type="protein sequence ID" value="QRC91874.1"/>
    <property type="molecule type" value="Genomic_DNA"/>
</dbReference>
<dbReference type="SUPFAM" id="SSF57850">
    <property type="entry name" value="RING/U-box"/>
    <property type="match status" value="1"/>
</dbReference>
<dbReference type="InterPro" id="IPR013083">
    <property type="entry name" value="Znf_RING/FYVE/PHD"/>
</dbReference>
<keyword evidence="4" id="KW-1185">Reference proteome</keyword>
<dbReference type="Gene3D" id="3.30.40.10">
    <property type="entry name" value="Zinc/RING finger domain, C3HC4 (zinc finger)"/>
    <property type="match status" value="1"/>
</dbReference>
<dbReference type="VEuPathDB" id="FungiDB:JI435_020590"/>
<organism evidence="3 4">
    <name type="scientific">Phaeosphaeria nodorum (strain SN15 / ATCC MYA-4574 / FGSC 10173)</name>
    <name type="common">Glume blotch fungus</name>
    <name type="synonym">Parastagonospora nodorum</name>
    <dbReference type="NCBI Taxonomy" id="321614"/>
    <lineage>
        <taxon>Eukaryota</taxon>
        <taxon>Fungi</taxon>
        <taxon>Dikarya</taxon>
        <taxon>Ascomycota</taxon>
        <taxon>Pezizomycotina</taxon>
        <taxon>Dothideomycetes</taxon>
        <taxon>Pleosporomycetidae</taxon>
        <taxon>Pleosporales</taxon>
        <taxon>Pleosporineae</taxon>
        <taxon>Phaeosphaeriaceae</taxon>
        <taxon>Parastagonospora</taxon>
    </lineage>
</organism>
<proteinExistence type="predicted"/>
<keyword evidence="1" id="KW-0863">Zinc-finger</keyword>